<dbReference type="SMART" id="SM00674">
    <property type="entry name" value="CENPB"/>
    <property type="match status" value="1"/>
</dbReference>
<dbReference type="EMBL" id="CP017828">
    <property type="protein sequence ID" value="APA15585.1"/>
    <property type="molecule type" value="Genomic_DNA"/>
</dbReference>
<dbReference type="VEuPathDB" id="FungiDB:sscle_15g103550"/>
<evidence type="ECO:0000259" key="2">
    <source>
        <dbReference type="PROSITE" id="PS51253"/>
    </source>
</evidence>
<sequence length="141" mass="16747">MDGLTPHTETRANCYKITQLEEKVIVEYIFDMDRRGFPPKIKGVEDMANYILESRNAKKVGKLWAHRFVKRHTELKMRFSCVYDFQRTLCEDPKLFEEWFRLVSNIRAKYSILDCDFYNFDETGFMIGIISIAMVVIDAER</sequence>
<organism evidence="3 4">
    <name type="scientific">Sclerotinia sclerotiorum (strain ATCC 18683 / 1980 / Ss-1)</name>
    <name type="common">White mold</name>
    <name type="synonym">Whetzelinia sclerotiorum</name>
    <dbReference type="NCBI Taxonomy" id="665079"/>
    <lineage>
        <taxon>Eukaryota</taxon>
        <taxon>Fungi</taxon>
        <taxon>Dikarya</taxon>
        <taxon>Ascomycota</taxon>
        <taxon>Pezizomycotina</taxon>
        <taxon>Leotiomycetes</taxon>
        <taxon>Helotiales</taxon>
        <taxon>Sclerotiniaceae</taxon>
        <taxon>Sclerotinia</taxon>
    </lineage>
</organism>
<reference evidence="4" key="1">
    <citation type="journal article" date="2017" name="Genome Biol. Evol.">
        <title>The complete genome sequence of the phytopathogenic fungus Sclerotinia sclerotiorum reveals insights into the genome architecture of broad host range pathogens.</title>
        <authorList>
            <person name="Derbyshire M."/>
            <person name="Denton-Giles M."/>
            <person name="Hegedus D."/>
            <person name="Seifbarghy S."/>
            <person name="Rollins J."/>
            <person name="van Kan J."/>
            <person name="Seidl M.F."/>
            <person name="Faino L."/>
            <person name="Mbengue M."/>
            <person name="Navaud O."/>
            <person name="Raffaele S."/>
            <person name="Hammond-Kosack K."/>
            <person name="Heard S."/>
            <person name="Oliver R."/>
        </authorList>
    </citation>
    <scope>NUCLEOTIDE SEQUENCE [LARGE SCALE GENOMIC DNA]</scope>
    <source>
        <strain evidence="4">ATCC 18683 / 1980 / Ss-1</strain>
    </source>
</reference>
<dbReference type="InterPro" id="IPR006600">
    <property type="entry name" value="HTH_CenpB_DNA-bd_dom"/>
</dbReference>
<gene>
    <name evidence="3" type="ORF">sscle_15g103550</name>
</gene>
<name>A0A1D9QKV2_SCLS1</name>
<keyword evidence="1" id="KW-0238">DNA-binding</keyword>
<dbReference type="OrthoDB" id="3435118at2759"/>
<dbReference type="PROSITE" id="PS51253">
    <property type="entry name" value="HTH_CENPB"/>
    <property type="match status" value="1"/>
</dbReference>
<evidence type="ECO:0000313" key="3">
    <source>
        <dbReference type="EMBL" id="APA15585.1"/>
    </source>
</evidence>
<protein>
    <recommendedName>
        <fullName evidence="2">HTH CENPB-type domain-containing protein</fullName>
    </recommendedName>
</protein>
<dbReference type="GO" id="GO:0003677">
    <property type="term" value="F:DNA binding"/>
    <property type="evidence" value="ECO:0007669"/>
    <property type="project" value="UniProtKB-KW"/>
</dbReference>
<dbReference type="Proteomes" id="UP000177798">
    <property type="component" value="Chromosome 15"/>
</dbReference>
<evidence type="ECO:0000256" key="1">
    <source>
        <dbReference type="ARBA" id="ARBA00023125"/>
    </source>
</evidence>
<feature type="domain" description="HTH CENPB-type" evidence="2">
    <location>
        <begin position="9"/>
        <end position="78"/>
    </location>
</feature>
<dbReference type="AlphaFoldDB" id="A0A1D9QKV2"/>
<dbReference type="Pfam" id="PF03221">
    <property type="entry name" value="HTH_Tnp_Tc5"/>
    <property type="match status" value="1"/>
</dbReference>
<evidence type="ECO:0000313" key="4">
    <source>
        <dbReference type="Proteomes" id="UP000177798"/>
    </source>
</evidence>
<proteinExistence type="predicted"/>
<accession>A0A1D9QKV2</accession>